<dbReference type="EMBL" id="CP060775">
    <property type="protein sequence ID" value="QQK42488.1"/>
    <property type="molecule type" value="Genomic_DNA"/>
</dbReference>
<proteinExistence type="predicted"/>
<gene>
    <name evidence="2" type="ORF">Pdw03_6389</name>
</gene>
<feature type="compositionally biased region" description="Polar residues" evidence="1">
    <location>
        <begin position="75"/>
        <end position="89"/>
    </location>
</feature>
<evidence type="ECO:0000313" key="3">
    <source>
        <dbReference type="Proteomes" id="UP000595662"/>
    </source>
</evidence>
<evidence type="ECO:0000313" key="2">
    <source>
        <dbReference type="EMBL" id="QQK42488.1"/>
    </source>
</evidence>
<evidence type="ECO:0000256" key="1">
    <source>
        <dbReference type="SAM" id="MobiDB-lite"/>
    </source>
</evidence>
<organism evidence="2 3">
    <name type="scientific">Penicillium digitatum</name>
    <name type="common">Green mold</name>
    <dbReference type="NCBI Taxonomy" id="36651"/>
    <lineage>
        <taxon>Eukaryota</taxon>
        <taxon>Fungi</taxon>
        <taxon>Dikarya</taxon>
        <taxon>Ascomycota</taxon>
        <taxon>Pezizomycotina</taxon>
        <taxon>Eurotiomycetes</taxon>
        <taxon>Eurotiomycetidae</taxon>
        <taxon>Eurotiales</taxon>
        <taxon>Aspergillaceae</taxon>
        <taxon>Penicillium</taxon>
    </lineage>
</organism>
<sequence length="170" mass="18496">MSFIHRPFPHATVRQHICPSVRFPSPRPTSSRRCFATGKLSSQAKNLRWILVSVGLGLPISIYLWQSSDIKKPSTKPSTQPRGASSEYSQRAEGDQDVGQNINSGLSDRDEPRGMGPPDGPGSISLKQEGLDNGDAMNPYVNEPGKSKKGEGETDSVKVKGTVRPDRPQV</sequence>
<dbReference type="Proteomes" id="UP000595662">
    <property type="component" value="Chromosome 2"/>
</dbReference>
<dbReference type="AlphaFoldDB" id="A0A7T6XJU9"/>
<reference evidence="2 3" key="1">
    <citation type="submission" date="2020-08" db="EMBL/GenBank/DDBJ databases">
        <title>The completed genome sequence of the pathogenic ascomycete fungus Penicillium digitatum.</title>
        <authorList>
            <person name="Wang M."/>
        </authorList>
    </citation>
    <scope>NUCLEOTIDE SEQUENCE [LARGE SCALE GENOMIC DNA]</scope>
    <source>
        <strain evidence="2 3">PdW03</strain>
    </source>
</reference>
<feature type="compositionally biased region" description="Basic and acidic residues" evidence="1">
    <location>
        <begin position="145"/>
        <end position="170"/>
    </location>
</feature>
<dbReference type="GeneID" id="26232026"/>
<accession>A0A7T6XJU9</accession>
<dbReference type="KEGG" id="pdp:PDIP_37080"/>
<dbReference type="RefSeq" id="XP_014535540.2">
    <property type="nucleotide sequence ID" value="XM_014680054.2"/>
</dbReference>
<dbReference type="VEuPathDB" id="FungiDB:PDIP_37080"/>
<protein>
    <submittedName>
        <fullName evidence="2">Uncharacterized protein</fullName>
    </submittedName>
</protein>
<feature type="region of interest" description="Disordered" evidence="1">
    <location>
        <begin position="69"/>
        <end position="170"/>
    </location>
</feature>
<name>A0A7T6XJU9_PENDI</name>